<evidence type="ECO:0000256" key="1">
    <source>
        <dbReference type="ARBA" id="ARBA00006295"/>
    </source>
</evidence>
<dbReference type="InterPro" id="IPR050336">
    <property type="entry name" value="Chromosome_partition/occlusion"/>
</dbReference>
<name>A0A502GFR5_9BACT</name>
<sequence length="559" mass="61507">MVPGRPPYPVLSGSRVVTRQTVKILFSNMGALKLETLAAAAEPTEAIALQPVAAVALMGIELRHFPLDALYIGGNYRTAMSAPGLEELTESIRHSGLIQPITVRPLAEPVEGKYFALVAGARRYAAHERAGLPTILCNVREMSAQQAEEARLIENVQRENPHPADEAVAVGKLSENGATYQEIASRLGKPLRWVAQRKAVSQLVGTWLRALRADKLTLAAAEELARWPQAVQARLAAENYKNQRDATLSESTVKYWLQSETHILSAAPWGLYDANLYPQAGACATCPKRSSCAGVLFEQPGKGKDSCLDKGCWGVKLARRTALAIKENSTDQQPAYLLSSRSYETPAGALSPGRYEVSKKKKGTVAGVFIDGPQQAHAVRILLVGLSAAAQKNHQEAQQEARRKRLTQQATKSVLAGRVVVLLGQPDEEGGQVRRVLLGEAITERLLHHRTALDELVLAHLVRDWKWSVMLDKTRKALRGDEYRQWVRAQVQATAPTEEVLTRLLLYVLAHHDLSSEYNDQQQKVVTLLNRPELTQGLAEAAQDRLAQQYDPLTLRARS</sequence>
<organism evidence="3 4">
    <name type="scientific">Hymenobacter nivis</name>
    <dbReference type="NCBI Taxonomy" id="1850093"/>
    <lineage>
        <taxon>Bacteria</taxon>
        <taxon>Pseudomonadati</taxon>
        <taxon>Bacteroidota</taxon>
        <taxon>Cytophagia</taxon>
        <taxon>Cytophagales</taxon>
        <taxon>Hymenobacteraceae</taxon>
        <taxon>Hymenobacter</taxon>
    </lineage>
</organism>
<dbReference type="GO" id="GO:0003677">
    <property type="term" value="F:DNA binding"/>
    <property type="evidence" value="ECO:0007669"/>
    <property type="project" value="InterPro"/>
</dbReference>
<dbReference type="NCBIfam" id="TIGR00180">
    <property type="entry name" value="parB_part"/>
    <property type="match status" value="1"/>
</dbReference>
<comment type="caution">
    <text evidence="3">The sequence shown here is derived from an EMBL/GenBank/DDBJ whole genome shotgun (WGS) entry which is preliminary data.</text>
</comment>
<protein>
    <submittedName>
        <fullName evidence="3">ParB/RepB/Spo0J family partition protein</fullName>
    </submittedName>
</protein>
<dbReference type="EMBL" id="RCYZ01000011">
    <property type="protein sequence ID" value="TPG60969.1"/>
    <property type="molecule type" value="Genomic_DNA"/>
</dbReference>
<dbReference type="GO" id="GO:0005694">
    <property type="term" value="C:chromosome"/>
    <property type="evidence" value="ECO:0007669"/>
    <property type="project" value="TreeGrafter"/>
</dbReference>
<feature type="domain" description="ParB-like N-terminal" evidence="2">
    <location>
        <begin position="60"/>
        <end position="156"/>
    </location>
</feature>
<gene>
    <name evidence="3" type="ORF">EAH73_20640</name>
</gene>
<dbReference type="PANTHER" id="PTHR33375:SF7">
    <property type="entry name" value="CHROMOSOME 2-PARTITIONING PROTEIN PARB-RELATED"/>
    <property type="match status" value="1"/>
</dbReference>
<reference evidence="3 4" key="1">
    <citation type="journal article" date="2019" name="Environ. Microbiol.">
        <title>Species interactions and distinct microbial communities in high Arctic permafrost affected cryosols are associated with the CH4 and CO2 gas fluxes.</title>
        <authorList>
            <person name="Altshuler I."/>
            <person name="Hamel J."/>
            <person name="Turney S."/>
            <person name="Magnuson E."/>
            <person name="Levesque R."/>
            <person name="Greer C."/>
            <person name="Whyte L.G."/>
        </authorList>
    </citation>
    <scope>NUCLEOTIDE SEQUENCE [LARGE SCALE GENOMIC DNA]</scope>
    <source>
        <strain evidence="3 4">S9.2P</strain>
    </source>
</reference>
<comment type="similarity">
    <text evidence="1">Belongs to the ParB family.</text>
</comment>
<dbReference type="SUPFAM" id="SSF110849">
    <property type="entry name" value="ParB/Sulfiredoxin"/>
    <property type="match status" value="1"/>
</dbReference>
<evidence type="ECO:0000313" key="4">
    <source>
        <dbReference type="Proteomes" id="UP000317646"/>
    </source>
</evidence>
<dbReference type="GO" id="GO:0007059">
    <property type="term" value="P:chromosome segregation"/>
    <property type="evidence" value="ECO:0007669"/>
    <property type="project" value="TreeGrafter"/>
</dbReference>
<dbReference type="SMART" id="SM00470">
    <property type="entry name" value="ParB"/>
    <property type="match status" value="1"/>
</dbReference>
<dbReference type="PANTHER" id="PTHR33375">
    <property type="entry name" value="CHROMOSOME-PARTITIONING PROTEIN PARB-RELATED"/>
    <property type="match status" value="1"/>
</dbReference>
<proteinExistence type="inferred from homology"/>
<evidence type="ECO:0000259" key="2">
    <source>
        <dbReference type="SMART" id="SM00470"/>
    </source>
</evidence>
<dbReference type="Gene3D" id="1.10.10.2830">
    <property type="match status" value="1"/>
</dbReference>
<dbReference type="InterPro" id="IPR003115">
    <property type="entry name" value="ParB_N"/>
</dbReference>
<accession>A0A502GFR5</accession>
<dbReference type="Pfam" id="PF02195">
    <property type="entry name" value="ParB_N"/>
    <property type="match status" value="1"/>
</dbReference>
<evidence type="ECO:0000313" key="3">
    <source>
        <dbReference type="EMBL" id="TPG60969.1"/>
    </source>
</evidence>
<dbReference type="InterPro" id="IPR036086">
    <property type="entry name" value="ParB/Sulfiredoxin_sf"/>
</dbReference>
<dbReference type="InterPro" id="IPR004437">
    <property type="entry name" value="ParB/RepB/Spo0J"/>
</dbReference>
<keyword evidence="4" id="KW-1185">Reference proteome</keyword>
<dbReference type="SUPFAM" id="SSF109709">
    <property type="entry name" value="KorB DNA-binding domain-like"/>
    <property type="match status" value="1"/>
</dbReference>
<dbReference type="Gene3D" id="3.90.1530.30">
    <property type="match status" value="1"/>
</dbReference>
<dbReference type="AlphaFoldDB" id="A0A502GFR5"/>
<dbReference type="Proteomes" id="UP000317646">
    <property type="component" value="Unassembled WGS sequence"/>
</dbReference>